<dbReference type="InterPro" id="IPR011006">
    <property type="entry name" value="CheY-like_superfamily"/>
</dbReference>
<feature type="modified residue" description="4-aspartylphosphate" evidence="2">
    <location>
        <position position="59"/>
    </location>
</feature>
<accession>A0A1T5FKN9</accession>
<organism evidence="4 5">
    <name type="scientific">Rhizorhabdus histidinilytica</name>
    <dbReference type="NCBI Taxonomy" id="439228"/>
    <lineage>
        <taxon>Bacteria</taxon>
        <taxon>Pseudomonadati</taxon>
        <taxon>Pseudomonadota</taxon>
        <taxon>Alphaproteobacteria</taxon>
        <taxon>Sphingomonadales</taxon>
        <taxon>Sphingomonadaceae</taxon>
        <taxon>Rhizorhabdus</taxon>
    </lineage>
</organism>
<sequence length="126" mass="14021">MGPTMPNATVLLVEDELFISMLTQDVLESAGLTVIVAYDGLEALELLRAHPEIDLLFTDVNLPSLDGRVLAQRAMVERPELQLILTSGRHRLSAEEIPDDGKFLPKPYSPRELMDLVQSELDQRPA</sequence>
<evidence type="ECO:0000313" key="4">
    <source>
        <dbReference type="EMBL" id="SKB96740.1"/>
    </source>
</evidence>
<dbReference type="GO" id="GO:0000160">
    <property type="term" value="P:phosphorelay signal transduction system"/>
    <property type="evidence" value="ECO:0007669"/>
    <property type="project" value="InterPro"/>
</dbReference>
<dbReference type="Pfam" id="PF00072">
    <property type="entry name" value="Response_reg"/>
    <property type="match status" value="1"/>
</dbReference>
<dbReference type="Gene3D" id="3.40.50.2300">
    <property type="match status" value="1"/>
</dbReference>
<dbReference type="SMART" id="SM00448">
    <property type="entry name" value="REC"/>
    <property type="match status" value="1"/>
</dbReference>
<evidence type="ECO:0000256" key="2">
    <source>
        <dbReference type="PROSITE-ProRule" id="PRU00169"/>
    </source>
</evidence>
<name>A0A1T5FKN9_9SPHN</name>
<protein>
    <submittedName>
        <fullName evidence="4">Response regulator receiver domain-containing protein</fullName>
    </submittedName>
</protein>
<proteinExistence type="predicted"/>
<dbReference type="InterPro" id="IPR001789">
    <property type="entry name" value="Sig_transdc_resp-reg_receiver"/>
</dbReference>
<evidence type="ECO:0000256" key="1">
    <source>
        <dbReference type="ARBA" id="ARBA00022553"/>
    </source>
</evidence>
<dbReference type="RefSeq" id="WP_079649825.1">
    <property type="nucleotide sequence ID" value="NZ_FUYM01000010.1"/>
</dbReference>
<dbReference type="OrthoDB" id="9784719at2"/>
<dbReference type="STRING" id="439228.SAMN06295920_11012"/>
<dbReference type="InterPro" id="IPR050595">
    <property type="entry name" value="Bact_response_regulator"/>
</dbReference>
<keyword evidence="5" id="KW-1185">Reference proteome</keyword>
<keyword evidence="1 2" id="KW-0597">Phosphoprotein</keyword>
<evidence type="ECO:0000313" key="5">
    <source>
        <dbReference type="Proteomes" id="UP000189818"/>
    </source>
</evidence>
<dbReference type="PANTHER" id="PTHR44591:SF3">
    <property type="entry name" value="RESPONSE REGULATORY DOMAIN-CONTAINING PROTEIN"/>
    <property type="match status" value="1"/>
</dbReference>
<dbReference type="PROSITE" id="PS50110">
    <property type="entry name" value="RESPONSE_REGULATORY"/>
    <property type="match status" value="1"/>
</dbReference>
<dbReference type="EMBL" id="FUYM01000010">
    <property type="protein sequence ID" value="SKB96740.1"/>
    <property type="molecule type" value="Genomic_DNA"/>
</dbReference>
<dbReference type="SUPFAM" id="SSF52172">
    <property type="entry name" value="CheY-like"/>
    <property type="match status" value="1"/>
</dbReference>
<feature type="domain" description="Response regulatory" evidence="3">
    <location>
        <begin position="9"/>
        <end position="121"/>
    </location>
</feature>
<gene>
    <name evidence="4" type="ORF">SAMN06295920_11012</name>
</gene>
<reference evidence="5" key="1">
    <citation type="submission" date="2017-02" db="EMBL/GenBank/DDBJ databases">
        <authorList>
            <person name="Varghese N."/>
            <person name="Submissions S."/>
        </authorList>
    </citation>
    <scope>NUCLEOTIDE SEQUENCE [LARGE SCALE GENOMIC DNA]</scope>
    <source>
        <strain evidence="5">UM2</strain>
    </source>
</reference>
<dbReference type="AlphaFoldDB" id="A0A1T5FKN9"/>
<evidence type="ECO:0000259" key="3">
    <source>
        <dbReference type="PROSITE" id="PS50110"/>
    </source>
</evidence>
<dbReference type="Proteomes" id="UP000189818">
    <property type="component" value="Unassembled WGS sequence"/>
</dbReference>
<dbReference type="PANTHER" id="PTHR44591">
    <property type="entry name" value="STRESS RESPONSE REGULATOR PROTEIN 1"/>
    <property type="match status" value="1"/>
</dbReference>